<evidence type="ECO:0000256" key="5">
    <source>
        <dbReference type="SAM" id="Coils"/>
    </source>
</evidence>
<dbReference type="PANTHER" id="PTHR45959">
    <property type="entry name" value="BHLH TRANSCRIPTION FACTOR"/>
    <property type="match status" value="1"/>
</dbReference>
<dbReference type="AlphaFoldDB" id="A0A5D2N7R9"/>
<evidence type="ECO:0000313" key="7">
    <source>
        <dbReference type="EMBL" id="TYH99332.1"/>
    </source>
</evidence>
<name>A0A5D2N7R9_GOSTO</name>
<keyword evidence="5" id="KW-0175">Coiled coil</keyword>
<sequence>MCVYIYIFIHTTYPTLSLFMFKEMEDPTFFTQYETTNPIEYPFDDFNFQSESYSSYPKINGSSINEASHHQLDVLERPPLKQLKTNNWSSCIAPPKASFSSSSSHIISFNNSSSSLLYYGVDCDLKPETEVSKMVGSLTRAPLLAQEHVLAERKRREKISQSFLSLAALIPGLKKKDKNSVLGDAIEYLKQLQERKARLEEQVAKRTVESVKFVKKTTQFYAQDDQTSSSDENFGTQSKNPFPDIEARVSNKDVLIRIHCETNKGCISNIINEVEKLHLSVLNSHALPFGQATLYITIVAQMEDEFSMTLRDLVKTLREGLLNFM</sequence>
<dbReference type="PANTHER" id="PTHR45959:SF73">
    <property type="entry name" value="TRANSCRIPTION FACTOR BHLH25"/>
    <property type="match status" value="1"/>
</dbReference>
<evidence type="ECO:0000256" key="2">
    <source>
        <dbReference type="ARBA" id="ARBA00023015"/>
    </source>
</evidence>
<feature type="coiled-coil region" evidence="5">
    <location>
        <begin position="182"/>
        <end position="209"/>
    </location>
</feature>
<keyword evidence="8" id="KW-1185">Reference proteome</keyword>
<dbReference type="SMART" id="SM00353">
    <property type="entry name" value="HLH"/>
    <property type="match status" value="1"/>
</dbReference>
<dbReference type="Gene3D" id="4.10.280.10">
    <property type="entry name" value="Helix-loop-helix DNA-binding domain"/>
    <property type="match status" value="1"/>
</dbReference>
<evidence type="ECO:0000259" key="6">
    <source>
        <dbReference type="PROSITE" id="PS50888"/>
    </source>
</evidence>
<evidence type="ECO:0000256" key="3">
    <source>
        <dbReference type="ARBA" id="ARBA00023163"/>
    </source>
</evidence>
<protein>
    <recommendedName>
        <fullName evidence="6">BHLH domain-containing protein</fullName>
    </recommendedName>
</protein>
<keyword evidence="4" id="KW-0539">Nucleus</keyword>
<evidence type="ECO:0000256" key="1">
    <source>
        <dbReference type="ARBA" id="ARBA00004123"/>
    </source>
</evidence>
<gene>
    <name evidence="7" type="ORF">ES332_A11G059100v1</name>
</gene>
<evidence type="ECO:0000256" key="4">
    <source>
        <dbReference type="ARBA" id="ARBA00023242"/>
    </source>
</evidence>
<dbReference type="GO" id="GO:0005634">
    <property type="term" value="C:nucleus"/>
    <property type="evidence" value="ECO:0007669"/>
    <property type="project" value="UniProtKB-SubCell"/>
</dbReference>
<reference evidence="7 8" key="1">
    <citation type="submission" date="2019-07" db="EMBL/GenBank/DDBJ databases">
        <title>WGS assembly of Gossypium tomentosum.</title>
        <authorList>
            <person name="Chen Z.J."/>
            <person name="Sreedasyam A."/>
            <person name="Ando A."/>
            <person name="Song Q."/>
            <person name="De L."/>
            <person name="Hulse-Kemp A."/>
            <person name="Ding M."/>
            <person name="Ye W."/>
            <person name="Kirkbride R."/>
            <person name="Jenkins J."/>
            <person name="Plott C."/>
            <person name="Lovell J."/>
            <person name="Lin Y.-M."/>
            <person name="Vaughn R."/>
            <person name="Liu B."/>
            <person name="Li W."/>
            <person name="Simpson S."/>
            <person name="Scheffler B."/>
            <person name="Saski C."/>
            <person name="Grover C."/>
            <person name="Hu G."/>
            <person name="Conover J."/>
            <person name="Carlson J."/>
            <person name="Shu S."/>
            <person name="Boston L."/>
            <person name="Williams M."/>
            <person name="Peterson D."/>
            <person name="Mcgee K."/>
            <person name="Jones D."/>
            <person name="Wendel J."/>
            <person name="Stelly D."/>
            <person name="Grimwood J."/>
            <person name="Schmutz J."/>
        </authorList>
    </citation>
    <scope>NUCLEOTIDE SEQUENCE [LARGE SCALE GENOMIC DNA]</scope>
    <source>
        <strain evidence="7">7179.01</strain>
    </source>
</reference>
<dbReference type="Proteomes" id="UP000322667">
    <property type="component" value="Chromosome A11"/>
</dbReference>
<dbReference type="InterPro" id="IPR036638">
    <property type="entry name" value="HLH_DNA-bd_sf"/>
</dbReference>
<dbReference type="InterPro" id="IPR011598">
    <property type="entry name" value="bHLH_dom"/>
</dbReference>
<dbReference type="InterPro" id="IPR052610">
    <property type="entry name" value="bHLH_transcription_regulator"/>
</dbReference>
<dbReference type="PROSITE" id="PS50888">
    <property type="entry name" value="BHLH"/>
    <property type="match status" value="1"/>
</dbReference>
<organism evidence="7 8">
    <name type="scientific">Gossypium tomentosum</name>
    <name type="common">Hawaiian cotton</name>
    <name type="synonym">Gossypium sandvicense</name>
    <dbReference type="NCBI Taxonomy" id="34277"/>
    <lineage>
        <taxon>Eukaryota</taxon>
        <taxon>Viridiplantae</taxon>
        <taxon>Streptophyta</taxon>
        <taxon>Embryophyta</taxon>
        <taxon>Tracheophyta</taxon>
        <taxon>Spermatophyta</taxon>
        <taxon>Magnoliopsida</taxon>
        <taxon>eudicotyledons</taxon>
        <taxon>Gunneridae</taxon>
        <taxon>Pentapetalae</taxon>
        <taxon>rosids</taxon>
        <taxon>malvids</taxon>
        <taxon>Malvales</taxon>
        <taxon>Malvaceae</taxon>
        <taxon>Malvoideae</taxon>
        <taxon>Gossypium</taxon>
    </lineage>
</organism>
<dbReference type="Pfam" id="PF00010">
    <property type="entry name" value="HLH"/>
    <property type="match status" value="1"/>
</dbReference>
<keyword evidence="2" id="KW-0805">Transcription regulation</keyword>
<proteinExistence type="predicted"/>
<dbReference type="GO" id="GO:0046983">
    <property type="term" value="F:protein dimerization activity"/>
    <property type="evidence" value="ECO:0007669"/>
    <property type="project" value="InterPro"/>
</dbReference>
<comment type="subcellular location">
    <subcellularLocation>
        <location evidence="1">Nucleus</location>
    </subcellularLocation>
</comment>
<evidence type="ECO:0000313" key="8">
    <source>
        <dbReference type="Proteomes" id="UP000322667"/>
    </source>
</evidence>
<accession>A0A5D2N7R9</accession>
<feature type="domain" description="BHLH" evidence="6">
    <location>
        <begin position="143"/>
        <end position="192"/>
    </location>
</feature>
<keyword evidence="3" id="KW-0804">Transcription</keyword>
<dbReference type="SUPFAM" id="SSF47459">
    <property type="entry name" value="HLH, helix-loop-helix DNA-binding domain"/>
    <property type="match status" value="1"/>
</dbReference>
<dbReference type="EMBL" id="CM017620">
    <property type="protein sequence ID" value="TYH99332.1"/>
    <property type="molecule type" value="Genomic_DNA"/>
</dbReference>